<gene>
    <name evidence="1" type="ORF">Q8W34_17555</name>
</gene>
<proteinExistence type="predicted"/>
<sequence>MHMKHKINHMTDSVNIFSAGADSEEMLELLIGDIHSNYHIDKADLLSSEDEVDEKNIRKFKVTITIEEVKGESNK</sequence>
<evidence type="ECO:0000313" key="1">
    <source>
        <dbReference type="EMBL" id="MDP2566457.1"/>
    </source>
</evidence>
<protein>
    <recommendedName>
        <fullName evidence="3">Dodecin domain-containing protein</fullName>
    </recommendedName>
</protein>
<organism evidence="1 2">
    <name type="scientific">Pseudoalteromonas marina</name>
    <dbReference type="NCBI Taxonomy" id="267375"/>
    <lineage>
        <taxon>Bacteria</taxon>
        <taxon>Pseudomonadati</taxon>
        <taxon>Pseudomonadota</taxon>
        <taxon>Gammaproteobacteria</taxon>
        <taxon>Alteromonadales</taxon>
        <taxon>Pseudoalteromonadaceae</taxon>
        <taxon>Pseudoalteromonas</taxon>
    </lineage>
</organism>
<dbReference type="RefSeq" id="WP_305473089.1">
    <property type="nucleotide sequence ID" value="NZ_JAUYVT010000020.1"/>
</dbReference>
<accession>A0ABT9FI38</accession>
<evidence type="ECO:0000313" key="2">
    <source>
        <dbReference type="Proteomes" id="UP001177212"/>
    </source>
</evidence>
<reference evidence="1" key="1">
    <citation type="submission" date="2023-07" db="EMBL/GenBank/DDBJ databases">
        <title>Genome content predicts the carbon catabolic preferences of heterotrophic bacteria.</title>
        <authorList>
            <person name="Gralka M."/>
        </authorList>
    </citation>
    <scope>NUCLEOTIDE SEQUENCE</scope>
    <source>
        <strain evidence="1">4G09</strain>
    </source>
</reference>
<dbReference type="EMBL" id="JAUYVT010000020">
    <property type="protein sequence ID" value="MDP2566457.1"/>
    <property type="molecule type" value="Genomic_DNA"/>
</dbReference>
<keyword evidence="2" id="KW-1185">Reference proteome</keyword>
<name>A0ABT9FI38_9GAMM</name>
<dbReference type="Proteomes" id="UP001177212">
    <property type="component" value="Unassembled WGS sequence"/>
</dbReference>
<evidence type="ECO:0008006" key="3">
    <source>
        <dbReference type="Google" id="ProtNLM"/>
    </source>
</evidence>
<comment type="caution">
    <text evidence="1">The sequence shown here is derived from an EMBL/GenBank/DDBJ whole genome shotgun (WGS) entry which is preliminary data.</text>
</comment>